<feature type="domain" description="Type II secretion system protein GspF" evidence="8">
    <location>
        <begin position="228"/>
        <end position="349"/>
    </location>
</feature>
<keyword evidence="10" id="KW-1185">Reference proteome</keyword>
<protein>
    <submittedName>
        <fullName evidence="9">Type II secretion system F family protein</fullName>
    </submittedName>
</protein>
<evidence type="ECO:0000256" key="3">
    <source>
        <dbReference type="ARBA" id="ARBA00022475"/>
    </source>
</evidence>
<dbReference type="Pfam" id="PF00482">
    <property type="entry name" value="T2SSF"/>
    <property type="match status" value="2"/>
</dbReference>
<keyword evidence="5 7" id="KW-1133">Transmembrane helix</keyword>
<keyword evidence="3" id="KW-1003">Cell membrane</keyword>
<evidence type="ECO:0000256" key="7">
    <source>
        <dbReference type="SAM" id="Phobius"/>
    </source>
</evidence>
<dbReference type="Proteomes" id="UP000628710">
    <property type="component" value="Unassembled WGS sequence"/>
</dbReference>
<comment type="caution">
    <text evidence="9">The sequence shown here is derived from an EMBL/GenBank/DDBJ whole genome shotgun (WGS) entry which is preliminary data.</text>
</comment>
<comment type="similarity">
    <text evidence="2">Belongs to the GSP F family.</text>
</comment>
<organism evidence="9 10">
    <name type="scientific">Marinomonas transparens</name>
    <dbReference type="NCBI Taxonomy" id="2795388"/>
    <lineage>
        <taxon>Bacteria</taxon>
        <taxon>Pseudomonadati</taxon>
        <taxon>Pseudomonadota</taxon>
        <taxon>Gammaproteobacteria</taxon>
        <taxon>Oceanospirillales</taxon>
        <taxon>Oceanospirillaceae</taxon>
        <taxon>Marinomonas</taxon>
    </lineage>
</organism>
<comment type="subcellular location">
    <subcellularLocation>
        <location evidence="1">Cell membrane</location>
        <topology evidence="1">Multi-pass membrane protein</topology>
    </subcellularLocation>
</comment>
<sequence>MPWYKIKYDDGEIEYRFSHAEKEILFNCIKKGQWNVSITRWHPKKLNYKTLLTFYEEVQNALHSGLQLNEALVHLAQSSTHTDLANICKTILSELENGAILNTVLTKLADRHTAPYCQLLNSQGSREDCEESLKLSITQLNTLLAWSRRLLKAMVYPCCIIQIALLMSVLNTAFLSSQSLTLSFRLIHDIGIYLFCSLIQILIITSLYKGNACNWLETYSHSFRLTKFFSLLATTRKTGYPLQQALKSMPEYFQHKTMQHEILKVYYSLRLGHNYGDCFPQQWFPNESAIALHSAEKDGDIERALHLAAKEHERRWQKNVTFLEKSIPALCLFIAGAFVASTLLSLYAPLIETL</sequence>
<evidence type="ECO:0000256" key="2">
    <source>
        <dbReference type="ARBA" id="ARBA00005745"/>
    </source>
</evidence>
<dbReference type="GO" id="GO:0005886">
    <property type="term" value="C:plasma membrane"/>
    <property type="evidence" value="ECO:0007669"/>
    <property type="project" value="UniProtKB-SubCell"/>
</dbReference>
<evidence type="ECO:0000313" key="10">
    <source>
        <dbReference type="Proteomes" id="UP000628710"/>
    </source>
</evidence>
<feature type="transmembrane region" description="Helical" evidence="7">
    <location>
        <begin position="153"/>
        <end position="170"/>
    </location>
</feature>
<accession>A0A934JTQ0</accession>
<feature type="transmembrane region" description="Helical" evidence="7">
    <location>
        <begin position="327"/>
        <end position="348"/>
    </location>
</feature>
<keyword evidence="6 7" id="KW-0472">Membrane</keyword>
<reference evidence="9" key="1">
    <citation type="submission" date="2020-12" db="EMBL/GenBank/DDBJ databases">
        <title>Marinomonas arctica sp. nov., a psychrotolerant bacterium isolated from the Arctic.</title>
        <authorList>
            <person name="Zhang Y."/>
        </authorList>
    </citation>
    <scope>NUCLEOTIDE SEQUENCE</scope>
    <source>
        <strain evidence="9">C1424</strain>
    </source>
</reference>
<dbReference type="AlphaFoldDB" id="A0A934JTQ0"/>
<dbReference type="EMBL" id="JAEMNX010000011">
    <property type="protein sequence ID" value="MBJ7538127.1"/>
    <property type="molecule type" value="Genomic_DNA"/>
</dbReference>
<name>A0A934JTQ0_9GAMM</name>
<proteinExistence type="inferred from homology"/>
<feature type="transmembrane region" description="Helical" evidence="7">
    <location>
        <begin position="190"/>
        <end position="208"/>
    </location>
</feature>
<evidence type="ECO:0000256" key="5">
    <source>
        <dbReference type="ARBA" id="ARBA00022989"/>
    </source>
</evidence>
<dbReference type="InterPro" id="IPR003004">
    <property type="entry name" value="GspF/PilC"/>
</dbReference>
<feature type="domain" description="Type II secretion system protein GspF" evidence="8">
    <location>
        <begin position="57"/>
        <end position="174"/>
    </location>
</feature>
<keyword evidence="4 7" id="KW-0812">Transmembrane</keyword>
<evidence type="ECO:0000256" key="6">
    <source>
        <dbReference type="ARBA" id="ARBA00023136"/>
    </source>
</evidence>
<evidence type="ECO:0000259" key="8">
    <source>
        <dbReference type="Pfam" id="PF00482"/>
    </source>
</evidence>
<dbReference type="Gene3D" id="1.20.81.30">
    <property type="entry name" value="Type II secretion system (T2SS), domain F"/>
    <property type="match status" value="2"/>
</dbReference>
<dbReference type="InterPro" id="IPR042094">
    <property type="entry name" value="T2SS_GspF_sf"/>
</dbReference>
<dbReference type="PANTHER" id="PTHR30012:SF0">
    <property type="entry name" value="TYPE II SECRETION SYSTEM PROTEIN F-RELATED"/>
    <property type="match status" value="1"/>
</dbReference>
<gene>
    <name evidence="9" type="ORF">I8J31_10615</name>
</gene>
<dbReference type="InterPro" id="IPR018076">
    <property type="entry name" value="T2SS_GspF_dom"/>
</dbReference>
<dbReference type="PANTHER" id="PTHR30012">
    <property type="entry name" value="GENERAL SECRETION PATHWAY PROTEIN"/>
    <property type="match status" value="1"/>
</dbReference>
<evidence type="ECO:0000256" key="4">
    <source>
        <dbReference type="ARBA" id="ARBA00022692"/>
    </source>
</evidence>
<dbReference type="RefSeq" id="WP_199468536.1">
    <property type="nucleotide sequence ID" value="NZ_JAEMNX010000011.1"/>
</dbReference>
<evidence type="ECO:0000313" key="9">
    <source>
        <dbReference type="EMBL" id="MBJ7538127.1"/>
    </source>
</evidence>
<evidence type="ECO:0000256" key="1">
    <source>
        <dbReference type="ARBA" id="ARBA00004651"/>
    </source>
</evidence>